<accession>A0ABR5A8H6</accession>
<evidence type="ECO:0000313" key="3">
    <source>
        <dbReference type="Proteomes" id="UP000054526"/>
    </source>
</evidence>
<evidence type="ECO:0008006" key="4">
    <source>
        <dbReference type="Google" id="ProtNLM"/>
    </source>
</evidence>
<dbReference type="Pfam" id="PF13630">
    <property type="entry name" value="SdpI"/>
    <property type="match status" value="1"/>
</dbReference>
<keyword evidence="1" id="KW-0812">Transmembrane</keyword>
<comment type="caution">
    <text evidence="2">The sequence shown here is derived from an EMBL/GenBank/DDBJ whole genome shotgun (WGS) entry which is preliminary data.</text>
</comment>
<proteinExistence type="predicted"/>
<keyword evidence="1" id="KW-1133">Transmembrane helix</keyword>
<feature type="transmembrane region" description="Helical" evidence="1">
    <location>
        <begin position="132"/>
        <end position="150"/>
    </location>
</feature>
<feature type="transmembrane region" description="Helical" evidence="1">
    <location>
        <begin position="82"/>
        <end position="99"/>
    </location>
</feature>
<protein>
    <recommendedName>
        <fullName evidence="4">DUF1648 domain-containing protein</fullName>
    </recommendedName>
</protein>
<gene>
    <name evidence="2" type="ORF">SD71_06905</name>
</gene>
<dbReference type="EMBL" id="JXAL01000006">
    <property type="protein sequence ID" value="KIL36717.1"/>
    <property type="molecule type" value="Genomic_DNA"/>
</dbReference>
<keyword evidence="3" id="KW-1185">Reference proteome</keyword>
<dbReference type="InterPro" id="IPR026272">
    <property type="entry name" value="SdpI"/>
</dbReference>
<name>A0ABR5A8H6_9BACL</name>
<evidence type="ECO:0000256" key="1">
    <source>
        <dbReference type="SAM" id="Phobius"/>
    </source>
</evidence>
<feature type="transmembrane region" description="Helical" evidence="1">
    <location>
        <begin position="53"/>
        <end position="76"/>
    </location>
</feature>
<keyword evidence="1" id="KW-0472">Membrane</keyword>
<sequence length="185" mass="21389">MGSHYNLKGEQDGTMPKWGFWLMYIGLGVAMPTILSVMRYVDPRRDNYTRFEDYFYIMRWAISLFLHGVLLVVILTNLGYELPMMNLVVGAMGILWLVIGNRMGQLRSNFFIGVRTPWALTDENNWRLTHRLSARLWFLAGLIMFASAWFVPAAWITVVLLICVLCSSLIPTVYSYVLHSRKKKA</sequence>
<dbReference type="PANTHER" id="PTHR37810:SF5">
    <property type="entry name" value="IMMUNITY PROTEIN SDPI"/>
    <property type="match status" value="1"/>
</dbReference>
<dbReference type="Proteomes" id="UP000054526">
    <property type="component" value="Unassembled WGS sequence"/>
</dbReference>
<feature type="transmembrane region" description="Helical" evidence="1">
    <location>
        <begin position="20"/>
        <end position="41"/>
    </location>
</feature>
<feature type="transmembrane region" description="Helical" evidence="1">
    <location>
        <begin position="156"/>
        <end position="177"/>
    </location>
</feature>
<organism evidence="2 3">
    <name type="scientific">Cohnella kolymensis</name>
    <dbReference type="NCBI Taxonomy" id="1590652"/>
    <lineage>
        <taxon>Bacteria</taxon>
        <taxon>Bacillati</taxon>
        <taxon>Bacillota</taxon>
        <taxon>Bacilli</taxon>
        <taxon>Bacillales</taxon>
        <taxon>Paenibacillaceae</taxon>
        <taxon>Cohnella</taxon>
    </lineage>
</organism>
<evidence type="ECO:0000313" key="2">
    <source>
        <dbReference type="EMBL" id="KIL36717.1"/>
    </source>
</evidence>
<dbReference type="PIRSF" id="PIRSF038959">
    <property type="entry name" value="SdpI"/>
    <property type="match status" value="1"/>
</dbReference>
<dbReference type="PANTHER" id="PTHR37810">
    <property type="entry name" value="IMMUNITY PROTEIN SDPI"/>
    <property type="match status" value="1"/>
</dbReference>
<reference evidence="2 3" key="1">
    <citation type="submission" date="2014-12" db="EMBL/GenBank/DDBJ databases">
        <title>Draft genome sequence of Cohnella kolymensis strain B-2846.</title>
        <authorList>
            <person name="Karlyshev A.V."/>
            <person name="Kudryashova E.B."/>
        </authorList>
    </citation>
    <scope>NUCLEOTIDE SEQUENCE [LARGE SCALE GENOMIC DNA]</scope>
    <source>
        <strain evidence="2 3">VKM B-2846</strain>
    </source>
</reference>
<dbReference type="InterPro" id="IPR025962">
    <property type="entry name" value="SdpI/YhfL"/>
</dbReference>